<proteinExistence type="predicted"/>
<evidence type="ECO:0000313" key="1">
    <source>
        <dbReference type="EMBL" id="XCN28133.1"/>
    </source>
</evidence>
<accession>A0AAU8KZB2</accession>
<dbReference type="EMBL" id="PP885733">
    <property type="protein sequence ID" value="XCN28133.1"/>
    <property type="molecule type" value="Genomic_DNA"/>
</dbReference>
<reference evidence="1" key="1">
    <citation type="submission" date="2024-06" db="EMBL/GenBank/DDBJ databases">
        <authorList>
            <person name="Gannavaram S."/>
            <person name="Nemani S."/>
            <person name="Datta M."/>
            <person name="Picchiottino A."/>
            <person name="Mereddy A."/>
            <person name="Gannavaram N."/>
            <person name="Honeycutt C."/>
            <person name="Tran D."/>
            <person name="Choi K."/>
            <person name="Srinivasan K."/>
            <person name="Johnson A."/>
        </authorList>
    </citation>
    <scope>NUCLEOTIDE SEQUENCE</scope>
</reference>
<organism evidence="1">
    <name type="scientific">Pantoea phage Survivor</name>
    <dbReference type="NCBI Taxonomy" id="3232176"/>
    <lineage>
        <taxon>Viruses</taxon>
        <taxon>Duplodnaviria</taxon>
        <taxon>Heunggongvirae</taxon>
        <taxon>Uroviricota</taxon>
        <taxon>Caudoviricetes</taxon>
    </lineage>
</organism>
<protein>
    <submittedName>
        <fullName evidence="1">Uncharacterized protein</fullName>
    </submittedName>
</protein>
<name>A0AAU8KZB2_9CAUD</name>
<sequence length="114" mass="13349">MWLVIVLTIAVSVWLCYRQYNHWEQYRDDLSTAELIKTEIGSQLRDLLNADGTIPYKEMVKICALMNLTREPTVRYMVARRKVTITVTLRRARVLIELNNESMKNLPVDGYDSL</sequence>